<organism evidence="2 3">
    <name type="scientific">Eumeta variegata</name>
    <name type="common">Bagworm moth</name>
    <name type="synonym">Eumeta japonica</name>
    <dbReference type="NCBI Taxonomy" id="151549"/>
    <lineage>
        <taxon>Eukaryota</taxon>
        <taxon>Metazoa</taxon>
        <taxon>Ecdysozoa</taxon>
        <taxon>Arthropoda</taxon>
        <taxon>Hexapoda</taxon>
        <taxon>Insecta</taxon>
        <taxon>Pterygota</taxon>
        <taxon>Neoptera</taxon>
        <taxon>Endopterygota</taxon>
        <taxon>Lepidoptera</taxon>
        <taxon>Glossata</taxon>
        <taxon>Ditrysia</taxon>
        <taxon>Tineoidea</taxon>
        <taxon>Psychidae</taxon>
        <taxon>Oiketicinae</taxon>
        <taxon>Eumeta</taxon>
    </lineage>
</organism>
<comment type="caution">
    <text evidence="2">The sequence shown here is derived from an EMBL/GenBank/DDBJ whole genome shotgun (WGS) entry which is preliminary data.</text>
</comment>
<keyword evidence="3" id="KW-1185">Reference proteome</keyword>
<name>A0A4C1UEM1_EUMVA</name>
<evidence type="ECO:0000256" key="1">
    <source>
        <dbReference type="SAM" id="MobiDB-lite"/>
    </source>
</evidence>
<evidence type="ECO:0000313" key="2">
    <source>
        <dbReference type="EMBL" id="GBP24933.1"/>
    </source>
</evidence>
<accession>A0A4C1UEM1</accession>
<dbReference type="EMBL" id="BGZK01000167">
    <property type="protein sequence ID" value="GBP24933.1"/>
    <property type="molecule type" value="Genomic_DNA"/>
</dbReference>
<sequence>MPHGNGYVQRVSIYVTSHHRPPRAPLLALALIEDTERPDFRARPEWKSKAGPGLEMKLGKRPGSWFATG</sequence>
<gene>
    <name evidence="2" type="ORF">EVAR_12600_1</name>
</gene>
<reference evidence="2 3" key="1">
    <citation type="journal article" date="2019" name="Commun. Biol.">
        <title>The bagworm genome reveals a unique fibroin gene that provides high tensile strength.</title>
        <authorList>
            <person name="Kono N."/>
            <person name="Nakamura H."/>
            <person name="Ohtoshi R."/>
            <person name="Tomita M."/>
            <person name="Numata K."/>
            <person name="Arakawa K."/>
        </authorList>
    </citation>
    <scope>NUCLEOTIDE SEQUENCE [LARGE SCALE GENOMIC DNA]</scope>
</reference>
<evidence type="ECO:0000313" key="3">
    <source>
        <dbReference type="Proteomes" id="UP000299102"/>
    </source>
</evidence>
<proteinExistence type="predicted"/>
<dbReference type="Proteomes" id="UP000299102">
    <property type="component" value="Unassembled WGS sequence"/>
</dbReference>
<dbReference type="AlphaFoldDB" id="A0A4C1UEM1"/>
<feature type="region of interest" description="Disordered" evidence="1">
    <location>
        <begin position="40"/>
        <end position="69"/>
    </location>
</feature>
<protein>
    <submittedName>
        <fullName evidence="2">Uncharacterized protein</fullName>
    </submittedName>
</protein>